<dbReference type="AlphaFoldDB" id="A0A1W1XQF7"/>
<accession>A0A1W1XQF7</accession>
<dbReference type="EMBL" id="FWXH01000011">
    <property type="protein sequence ID" value="SMC26107.1"/>
    <property type="molecule type" value="Genomic_DNA"/>
</dbReference>
<reference evidence="1 2" key="1">
    <citation type="submission" date="2017-04" db="EMBL/GenBank/DDBJ databases">
        <authorList>
            <person name="Afonso C.L."/>
            <person name="Miller P.J."/>
            <person name="Scott M.A."/>
            <person name="Spackman E."/>
            <person name="Goraichik I."/>
            <person name="Dimitrov K.M."/>
            <person name="Suarez D.L."/>
            <person name="Swayne D.E."/>
        </authorList>
    </citation>
    <scope>NUCLEOTIDE SEQUENCE [LARGE SCALE GENOMIC DNA]</scope>
    <source>
        <strain evidence="1 2">DSM 12555</strain>
    </source>
</reference>
<protein>
    <submittedName>
        <fullName evidence="1">Uncharacterized protein</fullName>
    </submittedName>
</protein>
<dbReference type="RefSeq" id="WP_084116530.1">
    <property type="nucleotide sequence ID" value="NZ_FWXH01000011.1"/>
</dbReference>
<proteinExistence type="predicted"/>
<dbReference type="STRING" id="1121291.SAMN02745134_02713"/>
<keyword evidence="2" id="KW-1185">Reference proteome</keyword>
<name>A0A1W1XQF7_9CLOT</name>
<organism evidence="1 2">
    <name type="scientific">Clostridium acidisoli DSM 12555</name>
    <dbReference type="NCBI Taxonomy" id="1121291"/>
    <lineage>
        <taxon>Bacteria</taxon>
        <taxon>Bacillati</taxon>
        <taxon>Bacillota</taxon>
        <taxon>Clostridia</taxon>
        <taxon>Eubacteriales</taxon>
        <taxon>Clostridiaceae</taxon>
        <taxon>Clostridium</taxon>
    </lineage>
</organism>
<sequence>MNYKYVSESTFDNVGLHDCQIIGIHMDDKFLNLEFDHIDILKNHPLNEFGCSKATGKAKIIFEDFNILNSFVYDKSKIIKGGSPISIIRPIVFNKEMEGMDVIVVETEKNYENHVFCKILCDKNGLYEFWFAFKKVTICWNEFEGDAWFAHWNQEV</sequence>
<dbReference type="OrthoDB" id="2082669at2"/>
<evidence type="ECO:0000313" key="1">
    <source>
        <dbReference type="EMBL" id="SMC26107.1"/>
    </source>
</evidence>
<gene>
    <name evidence="1" type="ORF">SAMN02745134_02713</name>
</gene>
<evidence type="ECO:0000313" key="2">
    <source>
        <dbReference type="Proteomes" id="UP000192468"/>
    </source>
</evidence>
<dbReference type="Proteomes" id="UP000192468">
    <property type="component" value="Unassembled WGS sequence"/>
</dbReference>